<evidence type="ECO:0000313" key="7">
    <source>
        <dbReference type="EMBL" id="GAA0321041.1"/>
    </source>
</evidence>
<comment type="similarity">
    <text evidence="3">Belongs to the IucA/IucC family.</text>
</comment>
<dbReference type="PANTHER" id="PTHR34384">
    <property type="entry name" value="L-2,3-DIAMINOPROPANOATE--CITRATE LIGASE"/>
    <property type="match status" value="1"/>
</dbReference>
<dbReference type="InterPro" id="IPR007310">
    <property type="entry name" value="Aerobactin_biosyn_IucA/IucC_N"/>
</dbReference>
<dbReference type="InterPro" id="IPR022770">
    <property type="entry name" value="IucA/IucC-like_C"/>
</dbReference>
<dbReference type="Gene3D" id="6.10.250.3370">
    <property type="match status" value="1"/>
</dbReference>
<dbReference type="InterPro" id="IPR019432">
    <property type="entry name" value="Acyltransferase_MbtK/IucB-like"/>
</dbReference>
<organism evidence="7 8">
    <name type="scientific">Actinoallomurus spadix</name>
    <dbReference type="NCBI Taxonomy" id="79912"/>
    <lineage>
        <taxon>Bacteria</taxon>
        <taxon>Bacillati</taxon>
        <taxon>Actinomycetota</taxon>
        <taxon>Actinomycetes</taxon>
        <taxon>Streptosporangiales</taxon>
        <taxon>Thermomonosporaceae</taxon>
        <taxon>Actinoallomurus</taxon>
    </lineage>
</organism>
<dbReference type="Gene3D" id="3.40.630.30">
    <property type="match status" value="1"/>
</dbReference>
<evidence type="ECO:0000256" key="2">
    <source>
        <dbReference type="ARBA" id="ARBA00005102"/>
    </source>
</evidence>
<comment type="caution">
    <text evidence="7">The sequence shown here is derived from an EMBL/GenBank/DDBJ whole genome shotgun (WGS) entry which is preliminary data.</text>
</comment>
<dbReference type="Gene3D" id="1.10.510.40">
    <property type="match status" value="1"/>
</dbReference>
<dbReference type="RefSeq" id="WP_308206103.1">
    <property type="nucleotide sequence ID" value="NZ_BAAABM010000007.1"/>
</dbReference>
<feature type="domain" description="Acyltransferase MbtK/IucB-like conserved" evidence="6">
    <location>
        <begin position="17"/>
        <end position="64"/>
    </location>
</feature>
<dbReference type="PANTHER" id="PTHR34384:SF6">
    <property type="entry name" value="STAPHYLOFERRIN B SYNTHASE"/>
    <property type="match status" value="1"/>
</dbReference>
<name>A0ABP3FPY7_9ACTN</name>
<evidence type="ECO:0000256" key="3">
    <source>
        <dbReference type="ARBA" id="ARBA00007832"/>
    </source>
</evidence>
<protein>
    <recommendedName>
        <fullName evidence="4">Lysine N-acyltransferase MbtK</fullName>
    </recommendedName>
    <alternativeName>
        <fullName evidence="5">Mycobactin synthase protein K</fullName>
    </alternativeName>
</protein>
<dbReference type="Pfam" id="PF04183">
    <property type="entry name" value="IucA_IucC"/>
    <property type="match status" value="1"/>
</dbReference>
<evidence type="ECO:0000256" key="4">
    <source>
        <dbReference type="ARBA" id="ARBA00020586"/>
    </source>
</evidence>
<dbReference type="InterPro" id="IPR016181">
    <property type="entry name" value="Acyl_CoA_acyltransferase"/>
</dbReference>
<sequence>MTVFSRTDALLGEFALRPVDPVGDAPLLHRWVTHPKSVFWMMGEASPSDVVAEFEAIAARPGHDAFLGLHEGRPAFLAERYDPRRELGEVYDARPGDVGMHFLVAPADTPIHGFTRAVLVTVMELLFADPETRRVVVEPDVRNTAVHALNAAVGFEVVGPVSLPAKQALLSVCTRERYASARGPAERAGEIAHLTPGRWAHANRLLVRKALAEFAHERLLAPELLPDGRYAVRGDDGTVEYRFAARVLALDHWRIDAASITRSRSGAELPLDAVDLVLELRHTLGLTGEVLPVYLEEITSTLASSAYKLARPPVPAADLARADFQAVETGMTEGHPCFVANNGRLGFDAGDYHRYAPEAARPVRLLWLAARRDRSTFTGGAGLDHDTLVRAELGERVLDRFAATMTGLGLDLADFHLIPVHPWQWRNRLSVTFAGEVARRRLVLLGPGDDEYLAQQSIRTFFNVSAPAKHYVKTALSVLNMGFLRGLSAEYMAATPAINDWVAGLVEGDEVLKRTGLAVLRERAAVGYHHEQYAAASAKGSPYRKMLAALWRESPIPLLGPGERLVTMASLLHVDRAGDSFAGALIAGSGLRPAAWLRRYLDAYLAPILHCFYAYDLVFMPHGENVILILDERGVPRRAVFKDIAEEIGVMSADRPLPPAIERVRADVPEDMKILSIFTDVFDCFLRFLSATLDADGTLDEETFWSTVAACVTDYQDSVPHLADRFAKYDLFAERFALSCLNRLQLRNNRQMVDLADPAGALQFAGTLANPIARFAR</sequence>
<dbReference type="Gene3D" id="3.30.310.280">
    <property type="match status" value="1"/>
</dbReference>
<evidence type="ECO:0000259" key="6">
    <source>
        <dbReference type="SMART" id="SM01006"/>
    </source>
</evidence>
<dbReference type="Pfam" id="PF06276">
    <property type="entry name" value="FhuF"/>
    <property type="match status" value="1"/>
</dbReference>
<evidence type="ECO:0000256" key="5">
    <source>
        <dbReference type="ARBA" id="ARBA00031122"/>
    </source>
</evidence>
<gene>
    <name evidence="7" type="primary">desD</name>
    <name evidence="7" type="ORF">GCM10010151_08470</name>
</gene>
<reference evidence="8" key="1">
    <citation type="journal article" date="2019" name="Int. J. Syst. Evol. Microbiol.">
        <title>The Global Catalogue of Microorganisms (GCM) 10K type strain sequencing project: providing services to taxonomists for standard genome sequencing and annotation.</title>
        <authorList>
            <consortium name="The Broad Institute Genomics Platform"/>
            <consortium name="The Broad Institute Genome Sequencing Center for Infectious Disease"/>
            <person name="Wu L."/>
            <person name="Ma J."/>
        </authorList>
    </citation>
    <scope>NUCLEOTIDE SEQUENCE [LARGE SCALE GENOMIC DNA]</scope>
    <source>
        <strain evidence="8">JCM 3146</strain>
    </source>
</reference>
<evidence type="ECO:0000313" key="8">
    <source>
        <dbReference type="Proteomes" id="UP001501822"/>
    </source>
</evidence>
<proteinExistence type="inferred from homology"/>
<dbReference type="Pfam" id="PF13523">
    <property type="entry name" value="Acetyltransf_8"/>
    <property type="match status" value="1"/>
</dbReference>
<keyword evidence="8" id="KW-1185">Reference proteome</keyword>
<dbReference type="SUPFAM" id="SSF55729">
    <property type="entry name" value="Acyl-CoA N-acyltransferases (Nat)"/>
    <property type="match status" value="1"/>
</dbReference>
<comment type="pathway">
    <text evidence="2">Siderophore biosynthesis; mycobactin biosynthesis.</text>
</comment>
<evidence type="ECO:0000256" key="1">
    <source>
        <dbReference type="ARBA" id="ARBA00003818"/>
    </source>
</evidence>
<dbReference type="InterPro" id="IPR037455">
    <property type="entry name" value="LucA/IucC-like"/>
</dbReference>
<dbReference type="Proteomes" id="UP001501822">
    <property type="component" value="Unassembled WGS sequence"/>
</dbReference>
<dbReference type="SMART" id="SM01006">
    <property type="entry name" value="AlcB"/>
    <property type="match status" value="1"/>
</dbReference>
<accession>A0ABP3FPY7</accession>
<comment type="function">
    <text evidence="1">Acyltransferase required for the direct transfer of medium- to long-chain fatty acyl moieties from a carrier protein (MbtL) on to the epsilon-amino group of lysine residue in the mycobactin core.</text>
</comment>
<dbReference type="EMBL" id="BAAABM010000007">
    <property type="protein sequence ID" value="GAA0321041.1"/>
    <property type="molecule type" value="Genomic_DNA"/>
</dbReference>